<dbReference type="EMBL" id="UYRW01000449">
    <property type="protein sequence ID" value="VDK66857.1"/>
    <property type="molecule type" value="Genomic_DNA"/>
</dbReference>
<dbReference type="PANTHER" id="PTHR34929:SF1">
    <property type="entry name" value="INAF MOTIF CONTAINING 2"/>
    <property type="match status" value="1"/>
</dbReference>
<reference evidence="2 3" key="2">
    <citation type="submission" date="2018-08" db="EMBL/GenBank/DDBJ databases">
        <authorList>
            <person name="Laetsch R D."/>
            <person name="Stevens L."/>
            <person name="Kumar S."/>
            <person name="Blaxter L. M."/>
        </authorList>
    </citation>
    <scope>NUCLEOTIDE SEQUENCE [LARGE SCALE GENOMIC DNA]</scope>
</reference>
<dbReference type="WBParaSite" id="nOo.2.0.1.t02701-RA">
    <property type="protein sequence ID" value="nOo.2.0.1.t02701-RA"/>
    <property type="gene ID" value="nOo.2.0.1.g02701"/>
</dbReference>
<dbReference type="Pfam" id="PF15018">
    <property type="entry name" value="InaF-motif"/>
    <property type="match status" value="1"/>
</dbReference>
<keyword evidence="1" id="KW-0472">Membrane</keyword>
<name>A0A182E3Y7_ONCOC</name>
<sequence length="172" mass="20181">MSFTVSSNSLSETTRLRIKEPVYTSDKRAKFTQRESKKWIRFCTVIGYIFFVSLPATSLSIYYIWIWNPDYINRFPPAKNRKMKMDYTVKPISLARQDDQPRYKVDSLKESNTGIKTGKSLIRVSTHQNSLTGTSERFLRRRPLKVSHKISQQQMESLNIADQRLKIQPNQL</sequence>
<dbReference type="AlphaFoldDB" id="A0A182E3Y7"/>
<gene>
    <name evidence="2" type="ORF">NOO_LOCUS2701</name>
</gene>
<dbReference type="Proteomes" id="UP000271087">
    <property type="component" value="Unassembled WGS sequence"/>
</dbReference>
<organism evidence="4">
    <name type="scientific">Onchocerca ochengi</name>
    <name type="common">Filarial nematode worm</name>
    <dbReference type="NCBI Taxonomy" id="42157"/>
    <lineage>
        <taxon>Eukaryota</taxon>
        <taxon>Metazoa</taxon>
        <taxon>Ecdysozoa</taxon>
        <taxon>Nematoda</taxon>
        <taxon>Chromadorea</taxon>
        <taxon>Rhabditida</taxon>
        <taxon>Spirurina</taxon>
        <taxon>Spiruromorpha</taxon>
        <taxon>Filarioidea</taxon>
        <taxon>Onchocercidae</taxon>
        <taxon>Onchocerca</taxon>
    </lineage>
</organism>
<protein>
    <submittedName>
        <fullName evidence="4">Neurotransmitter-gated ion-channel transmembrane domain-containing protein</fullName>
    </submittedName>
</protein>
<feature type="transmembrane region" description="Helical" evidence="1">
    <location>
        <begin position="39"/>
        <end position="65"/>
    </location>
</feature>
<accession>A0A182E3Y7</accession>
<dbReference type="InterPro" id="IPR029162">
    <property type="entry name" value="InaF-motif"/>
</dbReference>
<proteinExistence type="predicted"/>
<dbReference type="OrthoDB" id="8113027at2759"/>
<dbReference type="PANTHER" id="PTHR34929">
    <property type="entry name" value="ZGC:153157"/>
    <property type="match status" value="1"/>
</dbReference>
<evidence type="ECO:0000313" key="4">
    <source>
        <dbReference type="WBParaSite" id="nOo.2.0.1.t02701-RA"/>
    </source>
</evidence>
<keyword evidence="1" id="KW-1133">Transmembrane helix</keyword>
<keyword evidence="3" id="KW-1185">Reference proteome</keyword>
<reference evidence="4" key="1">
    <citation type="submission" date="2016-06" db="UniProtKB">
        <authorList>
            <consortium name="WormBaseParasite"/>
        </authorList>
    </citation>
    <scope>IDENTIFICATION</scope>
</reference>
<evidence type="ECO:0000256" key="1">
    <source>
        <dbReference type="SAM" id="Phobius"/>
    </source>
</evidence>
<keyword evidence="1" id="KW-0812">Transmembrane</keyword>
<evidence type="ECO:0000313" key="2">
    <source>
        <dbReference type="EMBL" id="VDK66857.1"/>
    </source>
</evidence>
<evidence type="ECO:0000313" key="3">
    <source>
        <dbReference type="Proteomes" id="UP000271087"/>
    </source>
</evidence>